<keyword evidence="1" id="KW-1133">Transmembrane helix</keyword>
<keyword evidence="1" id="KW-0472">Membrane</keyword>
<protein>
    <submittedName>
        <fullName evidence="2">Uncharacterized protein</fullName>
    </submittedName>
</protein>
<feature type="transmembrane region" description="Helical" evidence="1">
    <location>
        <begin position="16"/>
        <end position="32"/>
    </location>
</feature>
<feature type="transmembrane region" description="Helical" evidence="1">
    <location>
        <begin position="161"/>
        <end position="180"/>
    </location>
</feature>
<accession>A0A6C0DJG2</accession>
<name>A0A6C0DJG2_9ZZZZ</name>
<proteinExistence type="predicted"/>
<dbReference type="AlphaFoldDB" id="A0A6C0DJG2"/>
<sequence length="507" mass="57741">MEAPPSTQQGLIEPKYIFVGMTIALILGIVSFEQVGITNEVITDWSDRRCDLDILMTAFRYKPPDDPRSVATFASDNFQFCITTKTTTYLETIFGLLFELLRKQFAAGEIMTKVFKVLRVQLNTLYVPFSEMMNKFFNKFSQIGAMSARIFQQIFMAMKKAASTAIATIFIALSLQTVFLNTIDFIIKVLMIVLYICMALIFIFFLPILPLLVIVLITVIGIEQAMPGATGPMSVVFCFHKHTNVIMKSGNLQHISSLKPGDILHDNILVQAVIEVPGEQLYNLDNVLVSGYHCIYEGDEVIYVKDHPRAIKILEKEDTLWTLITNKREIPVMGSKGPLRFLDWDEIADSKEAEKAWEMVAYGILNDSNTTVNTRVPTYAPCLDYSLKVWMYQGGWRPLHVVKVGDWIYGKDCYVKITGICHRIVHTAIGSKQDRMTDGNWILDGENWKHPEGKVEEITWQGMQLITDLGYFKIQMMNGQEYLVRDFTEIGSNMILEAHTRVEELLE</sequence>
<organism evidence="2">
    <name type="scientific">viral metagenome</name>
    <dbReference type="NCBI Taxonomy" id="1070528"/>
    <lineage>
        <taxon>unclassified sequences</taxon>
        <taxon>metagenomes</taxon>
        <taxon>organismal metagenomes</taxon>
    </lineage>
</organism>
<feature type="transmembrane region" description="Helical" evidence="1">
    <location>
        <begin position="192"/>
        <end position="217"/>
    </location>
</feature>
<reference evidence="2" key="1">
    <citation type="journal article" date="2020" name="Nature">
        <title>Giant virus diversity and host interactions through global metagenomics.</title>
        <authorList>
            <person name="Schulz F."/>
            <person name="Roux S."/>
            <person name="Paez-Espino D."/>
            <person name="Jungbluth S."/>
            <person name="Walsh D.A."/>
            <person name="Denef V.J."/>
            <person name="McMahon K.D."/>
            <person name="Konstantinidis K.T."/>
            <person name="Eloe-Fadrosh E.A."/>
            <person name="Kyrpides N.C."/>
            <person name="Woyke T."/>
        </authorList>
    </citation>
    <scope>NUCLEOTIDE SEQUENCE</scope>
    <source>
        <strain evidence="2">GVMAG-M-3300023174-189</strain>
    </source>
</reference>
<evidence type="ECO:0000256" key="1">
    <source>
        <dbReference type="SAM" id="Phobius"/>
    </source>
</evidence>
<keyword evidence="1" id="KW-0812">Transmembrane</keyword>
<dbReference type="EMBL" id="MN739626">
    <property type="protein sequence ID" value="QHT16571.1"/>
    <property type="molecule type" value="Genomic_DNA"/>
</dbReference>
<evidence type="ECO:0000313" key="2">
    <source>
        <dbReference type="EMBL" id="QHT16571.1"/>
    </source>
</evidence>